<keyword evidence="4 7" id="KW-0067">ATP-binding</keyword>
<evidence type="ECO:0000313" key="7">
    <source>
        <dbReference type="EMBL" id="EOH97901.1"/>
    </source>
</evidence>
<dbReference type="Pfam" id="PF00005">
    <property type="entry name" value="ABC_tran"/>
    <property type="match status" value="1"/>
</dbReference>
<dbReference type="InterPro" id="IPR003593">
    <property type="entry name" value="AAA+_ATPase"/>
</dbReference>
<dbReference type="PANTHER" id="PTHR42798:SF7">
    <property type="entry name" value="ALPHA-D-RIBOSE 1-METHYLPHOSPHONATE 5-TRIPHOSPHATE SYNTHASE SUBUNIT PHNL"/>
    <property type="match status" value="1"/>
</dbReference>
<dbReference type="eggNOG" id="COG1136">
    <property type="taxonomic scope" value="Bacteria"/>
</dbReference>
<proteinExistence type="inferred from homology"/>
<dbReference type="Proteomes" id="UP000013782">
    <property type="component" value="Unassembled WGS sequence"/>
</dbReference>
<name>R2SYR3_9ENTE</name>
<comment type="caution">
    <text evidence="7">The sequence shown here is derived from an EMBL/GenBank/DDBJ whole genome shotgun (WGS) entry which is preliminary data.</text>
</comment>
<evidence type="ECO:0000259" key="6">
    <source>
        <dbReference type="PROSITE" id="PS50893"/>
    </source>
</evidence>
<dbReference type="InterPro" id="IPR003439">
    <property type="entry name" value="ABC_transporter-like_ATP-bd"/>
</dbReference>
<dbReference type="Gene3D" id="3.40.50.300">
    <property type="entry name" value="P-loop containing nucleotide triphosphate hydrolases"/>
    <property type="match status" value="1"/>
</dbReference>
<comment type="similarity">
    <text evidence="1">Belongs to the ABC transporter superfamily.</text>
</comment>
<dbReference type="FunFam" id="3.40.50.300:FF:000032">
    <property type="entry name" value="Export ABC transporter ATP-binding protein"/>
    <property type="match status" value="1"/>
</dbReference>
<organism evidence="7 8">
    <name type="scientific">Enterococcus pallens ATCC BAA-351</name>
    <dbReference type="NCBI Taxonomy" id="1158607"/>
    <lineage>
        <taxon>Bacteria</taxon>
        <taxon>Bacillati</taxon>
        <taxon>Bacillota</taxon>
        <taxon>Bacilli</taxon>
        <taxon>Lactobacillales</taxon>
        <taxon>Enterococcaceae</taxon>
        <taxon>Enterococcus</taxon>
    </lineage>
</organism>
<dbReference type="SMART" id="SM00382">
    <property type="entry name" value="AAA"/>
    <property type="match status" value="1"/>
</dbReference>
<dbReference type="InterPro" id="IPR027417">
    <property type="entry name" value="P-loop_NTPase"/>
</dbReference>
<keyword evidence="3" id="KW-0547">Nucleotide-binding</keyword>
<keyword evidence="5" id="KW-0029">Amino-acid transport</keyword>
<protein>
    <submittedName>
        <fullName evidence="7">ABC transporter ATP-binding protein</fullName>
    </submittedName>
</protein>
<sequence length="287" mass="32560">MKFYKYFFKGSEKHGLTRFVEVRKNMKKIIDVQHLSKSYGNRSNKVSVLNDLNFSIEEGEFVGIMGPSGAGKTTLMNILSTILLPTMGSVRIDGQNITQMRDSQLTDFRRENLGFIFQEFNLIDSLSVEDNILLPLTVSKMTYEQMQHRLKHYASILDIGGILDRYPEEISVGQRQRTAAARALITQPKILFADEPTGSLDSKSSADFLHYLAEINLHEDTTILMVTHDPYTASYCNRVLFIKDGKFFSEIVRRSSRQAFFEKVIDMQATIGGGGKTNADQISLEEF</sequence>
<evidence type="ECO:0000256" key="5">
    <source>
        <dbReference type="ARBA" id="ARBA00022970"/>
    </source>
</evidence>
<gene>
    <name evidence="7" type="ORF">UAU_00569</name>
</gene>
<dbReference type="GO" id="GO:0098796">
    <property type="term" value="C:membrane protein complex"/>
    <property type="evidence" value="ECO:0007669"/>
    <property type="project" value="UniProtKB-ARBA"/>
</dbReference>
<dbReference type="GO" id="GO:0006865">
    <property type="term" value="P:amino acid transport"/>
    <property type="evidence" value="ECO:0007669"/>
    <property type="project" value="UniProtKB-KW"/>
</dbReference>
<dbReference type="HOGENOM" id="CLU_000604_1_22_9"/>
<evidence type="ECO:0000256" key="3">
    <source>
        <dbReference type="ARBA" id="ARBA00022741"/>
    </source>
</evidence>
<feature type="domain" description="ABC transporter" evidence="6">
    <location>
        <begin position="30"/>
        <end position="269"/>
    </location>
</feature>
<dbReference type="AlphaFoldDB" id="R2SYR3"/>
<evidence type="ECO:0000256" key="1">
    <source>
        <dbReference type="ARBA" id="ARBA00005417"/>
    </source>
</evidence>
<keyword evidence="8" id="KW-1185">Reference proteome</keyword>
<evidence type="ECO:0000256" key="2">
    <source>
        <dbReference type="ARBA" id="ARBA00022448"/>
    </source>
</evidence>
<dbReference type="SUPFAM" id="SSF52540">
    <property type="entry name" value="P-loop containing nucleoside triphosphate hydrolases"/>
    <property type="match status" value="1"/>
</dbReference>
<dbReference type="PATRIC" id="fig|1158607.3.peg.574"/>
<keyword evidence="2" id="KW-0813">Transport</keyword>
<dbReference type="STRING" id="160454.RV10_GL000865"/>
<dbReference type="InterPro" id="IPR017911">
    <property type="entry name" value="MacB-like_ATP-bd"/>
</dbReference>
<dbReference type="GO" id="GO:0016887">
    <property type="term" value="F:ATP hydrolysis activity"/>
    <property type="evidence" value="ECO:0007669"/>
    <property type="project" value="InterPro"/>
</dbReference>
<dbReference type="EMBL" id="AJAQ01000001">
    <property type="protein sequence ID" value="EOH97901.1"/>
    <property type="molecule type" value="Genomic_DNA"/>
</dbReference>
<dbReference type="PROSITE" id="PS50893">
    <property type="entry name" value="ABC_TRANSPORTER_2"/>
    <property type="match status" value="1"/>
</dbReference>
<evidence type="ECO:0000313" key="8">
    <source>
        <dbReference type="Proteomes" id="UP000013782"/>
    </source>
</evidence>
<dbReference type="CDD" id="cd03255">
    <property type="entry name" value="ABC_MJ0796_LolCDE_FtsE"/>
    <property type="match status" value="1"/>
</dbReference>
<dbReference type="GO" id="GO:0022857">
    <property type="term" value="F:transmembrane transporter activity"/>
    <property type="evidence" value="ECO:0007669"/>
    <property type="project" value="UniProtKB-ARBA"/>
</dbReference>
<evidence type="ECO:0000256" key="4">
    <source>
        <dbReference type="ARBA" id="ARBA00022840"/>
    </source>
</evidence>
<accession>R2SYR3</accession>
<reference evidence="7 8" key="1">
    <citation type="submission" date="2013-02" db="EMBL/GenBank/DDBJ databases">
        <title>The Genome Sequence of Enterococcus pallens BAA-351.</title>
        <authorList>
            <consortium name="The Broad Institute Genome Sequencing Platform"/>
            <consortium name="The Broad Institute Genome Sequencing Center for Infectious Disease"/>
            <person name="Earl A.M."/>
            <person name="Gilmore M.S."/>
            <person name="Lebreton F."/>
            <person name="Walker B."/>
            <person name="Young S.K."/>
            <person name="Zeng Q."/>
            <person name="Gargeya S."/>
            <person name="Fitzgerald M."/>
            <person name="Haas B."/>
            <person name="Abouelleil A."/>
            <person name="Alvarado L."/>
            <person name="Arachchi H.M."/>
            <person name="Berlin A.M."/>
            <person name="Chapman S.B."/>
            <person name="Dewar J."/>
            <person name="Goldberg J."/>
            <person name="Griggs A."/>
            <person name="Gujja S."/>
            <person name="Hansen M."/>
            <person name="Howarth C."/>
            <person name="Imamovic A."/>
            <person name="Larimer J."/>
            <person name="McCowan C."/>
            <person name="Murphy C."/>
            <person name="Neiman D."/>
            <person name="Pearson M."/>
            <person name="Priest M."/>
            <person name="Roberts A."/>
            <person name="Saif S."/>
            <person name="Shea T."/>
            <person name="Sisk P."/>
            <person name="Sykes S."/>
            <person name="Wortman J."/>
            <person name="Nusbaum C."/>
            <person name="Birren B."/>
        </authorList>
    </citation>
    <scope>NUCLEOTIDE SEQUENCE [LARGE SCALE GENOMIC DNA]</scope>
    <source>
        <strain evidence="7 8">ATCC BAA-351</strain>
    </source>
</reference>
<dbReference type="PANTHER" id="PTHR42798">
    <property type="entry name" value="LIPOPROTEIN-RELEASING SYSTEM ATP-BINDING PROTEIN LOLD"/>
    <property type="match status" value="1"/>
</dbReference>
<dbReference type="GO" id="GO:0005524">
    <property type="term" value="F:ATP binding"/>
    <property type="evidence" value="ECO:0007669"/>
    <property type="project" value="UniProtKB-KW"/>
</dbReference>